<evidence type="ECO:0000313" key="1">
    <source>
        <dbReference type="EMBL" id="OQU92278.1"/>
    </source>
</evidence>
<accession>A0A1Z5S8P4</accession>
<dbReference type="Proteomes" id="UP000000768">
    <property type="component" value="Chromosome 1"/>
</dbReference>
<gene>
    <name evidence="1" type="ORF">SORBI_3001G321600</name>
</gene>
<reference evidence="1 2" key="1">
    <citation type="journal article" date="2009" name="Nature">
        <title>The Sorghum bicolor genome and the diversification of grasses.</title>
        <authorList>
            <person name="Paterson A.H."/>
            <person name="Bowers J.E."/>
            <person name="Bruggmann R."/>
            <person name="Dubchak I."/>
            <person name="Grimwood J."/>
            <person name="Gundlach H."/>
            <person name="Haberer G."/>
            <person name="Hellsten U."/>
            <person name="Mitros T."/>
            <person name="Poliakov A."/>
            <person name="Schmutz J."/>
            <person name="Spannagl M."/>
            <person name="Tang H."/>
            <person name="Wang X."/>
            <person name="Wicker T."/>
            <person name="Bharti A.K."/>
            <person name="Chapman J."/>
            <person name="Feltus F.A."/>
            <person name="Gowik U."/>
            <person name="Grigoriev I.V."/>
            <person name="Lyons E."/>
            <person name="Maher C.A."/>
            <person name="Martis M."/>
            <person name="Narechania A."/>
            <person name="Otillar R.P."/>
            <person name="Penning B.W."/>
            <person name="Salamov A.A."/>
            <person name="Wang Y."/>
            <person name="Zhang L."/>
            <person name="Carpita N.C."/>
            <person name="Freeling M."/>
            <person name="Gingle A.R."/>
            <person name="Hash C.T."/>
            <person name="Keller B."/>
            <person name="Klein P."/>
            <person name="Kresovich S."/>
            <person name="McCann M.C."/>
            <person name="Ming R."/>
            <person name="Peterson D.G."/>
            <person name="Mehboob-ur-Rahman"/>
            <person name="Ware D."/>
            <person name="Westhoff P."/>
            <person name="Mayer K.F."/>
            <person name="Messing J."/>
            <person name="Rokhsar D.S."/>
        </authorList>
    </citation>
    <scope>NUCLEOTIDE SEQUENCE [LARGE SCALE GENOMIC DNA]</scope>
    <source>
        <strain evidence="2">cv. BTx623</strain>
    </source>
</reference>
<organism evidence="1 2">
    <name type="scientific">Sorghum bicolor</name>
    <name type="common">Sorghum</name>
    <name type="synonym">Sorghum vulgare</name>
    <dbReference type="NCBI Taxonomy" id="4558"/>
    <lineage>
        <taxon>Eukaryota</taxon>
        <taxon>Viridiplantae</taxon>
        <taxon>Streptophyta</taxon>
        <taxon>Embryophyta</taxon>
        <taxon>Tracheophyta</taxon>
        <taxon>Spermatophyta</taxon>
        <taxon>Magnoliopsida</taxon>
        <taxon>Liliopsida</taxon>
        <taxon>Poales</taxon>
        <taxon>Poaceae</taxon>
        <taxon>PACMAD clade</taxon>
        <taxon>Panicoideae</taxon>
        <taxon>Andropogonodae</taxon>
        <taxon>Andropogoneae</taxon>
        <taxon>Sorghinae</taxon>
        <taxon>Sorghum</taxon>
    </lineage>
</organism>
<sequence>MPSTGSTSSRRPGAGRWWRWRTPTRGDLLTFLVAAMLCSASYCLSIWYNNRAAADNRVLVPGAAGALWPCGSDAPPGAAGAADDREPLDFEAHHTAESAGLFVSASPAATTTTTTRARRALSGAMA</sequence>
<dbReference type="InParanoid" id="A0A1Z5S8P4"/>
<dbReference type="EMBL" id="CM000760">
    <property type="protein sequence ID" value="OQU92278.1"/>
    <property type="molecule type" value="Genomic_DNA"/>
</dbReference>
<protein>
    <submittedName>
        <fullName evidence="1">Uncharacterized protein</fullName>
    </submittedName>
</protein>
<proteinExistence type="predicted"/>
<dbReference type="Gramene" id="OQU92278">
    <property type="protein sequence ID" value="OQU92278"/>
    <property type="gene ID" value="SORBI_3001G321600"/>
</dbReference>
<evidence type="ECO:0000313" key="2">
    <source>
        <dbReference type="Proteomes" id="UP000000768"/>
    </source>
</evidence>
<keyword evidence="2" id="KW-1185">Reference proteome</keyword>
<name>A0A1Z5S8P4_SORBI</name>
<reference evidence="2" key="2">
    <citation type="journal article" date="2018" name="Plant J.">
        <title>The Sorghum bicolor reference genome: improved assembly, gene annotations, a transcriptome atlas, and signatures of genome organization.</title>
        <authorList>
            <person name="McCormick R.F."/>
            <person name="Truong S.K."/>
            <person name="Sreedasyam A."/>
            <person name="Jenkins J."/>
            <person name="Shu S."/>
            <person name="Sims D."/>
            <person name="Kennedy M."/>
            <person name="Amirebrahimi M."/>
            <person name="Weers B.D."/>
            <person name="McKinley B."/>
            <person name="Mattison A."/>
            <person name="Morishige D.T."/>
            <person name="Grimwood J."/>
            <person name="Schmutz J."/>
            <person name="Mullet J.E."/>
        </authorList>
    </citation>
    <scope>NUCLEOTIDE SEQUENCE [LARGE SCALE GENOMIC DNA]</scope>
    <source>
        <strain evidence="2">cv. BTx623</strain>
    </source>
</reference>
<dbReference type="AlphaFoldDB" id="A0A1Z5S8P4"/>